<proteinExistence type="predicted"/>
<accession>A0A3B0Y4I4</accession>
<sequence>MIKAILRQLLLVGILSVMLQSLAYSEGLKKWLDEKGQVHYGDRVPAQYLRKEHSELNSQGVIVHTTQALKTEIEESEEKKRQAIQLEIKKAQMIKARKQMLRDRVLLDTFTTEKDLVIARDARIEALDSQISLAKTLISHDTTKLQGIKKRIKRIRDSKREPPENLLKSERSVSRQLENNHSYIKEKSAERSEILRVFDEDVKRFRELKAKKATVPRK</sequence>
<evidence type="ECO:0000313" key="1">
    <source>
        <dbReference type="EMBL" id="VAW69089.1"/>
    </source>
</evidence>
<organism evidence="1">
    <name type="scientific">hydrothermal vent metagenome</name>
    <dbReference type="NCBI Taxonomy" id="652676"/>
    <lineage>
        <taxon>unclassified sequences</taxon>
        <taxon>metagenomes</taxon>
        <taxon>ecological metagenomes</taxon>
    </lineage>
</organism>
<gene>
    <name evidence="1" type="ORF">MNBD_GAMMA09-3340</name>
</gene>
<dbReference type="AlphaFoldDB" id="A0A3B0Y4I4"/>
<name>A0A3B0Y4I4_9ZZZZ</name>
<dbReference type="EMBL" id="UOFI01000145">
    <property type="protein sequence ID" value="VAW69089.1"/>
    <property type="molecule type" value="Genomic_DNA"/>
</dbReference>
<protein>
    <recommendedName>
        <fullName evidence="2">DUF4124 domain-containing protein</fullName>
    </recommendedName>
</protein>
<reference evidence="1" key="1">
    <citation type="submission" date="2018-06" db="EMBL/GenBank/DDBJ databases">
        <authorList>
            <person name="Zhirakovskaya E."/>
        </authorList>
    </citation>
    <scope>NUCLEOTIDE SEQUENCE</scope>
</reference>
<evidence type="ECO:0008006" key="2">
    <source>
        <dbReference type="Google" id="ProtNLM"/>
    </source>
</evidence>